<evidence type="ECO:0000256" key="1">
    <source>
        <dbReference type="ARBA" id="ARBA00022527"/>
    </source>
</evidence>
<keyword evidence="4" id="KW-0547">Nucleotide-binding</keyword>
<keyword evidence="1" id="KW-0808">Transferase</keyword>
<dbReference type="SUPFAM" id="SSF55874">
    <property type="entry name" value="ATPase domain of HSP90 chaperone/DNA topoisomerase II/histidine kinase"/>
    <property type="match status" value="1"/>
</dbReference>
<dbReference type="PANTHER" id="PTHR35526">
    <property type="entry name" value="ANTI-SIGMA-F FACTOR RSBW-RELATED"/>
    <property type="match status" value="1"/>
</dbReference>
<keyword evidence="1" id="KW-0723">Serine/threonine-protein kinase</keyword>
<dbReference type="EMBL" id="JAATEJ010000010">
    <property type="protein sequence ID" value="NJP44745.1"/>
    <property type="molecule type" value="Genomic_DNA"/>
</dbReference>
<evidence type="ECO:0000256" key="2">
    <source>
        <dbReference type="SAM" id="MobiDB-lite"/>
    </source>
</evidence>
<dbReference type="Gene3D" id="3.30.565.10">
    <property type="entry name" value="Histidine kinase-like ATPase, C-terminal domain"/>
    <property type="match status" value="1"/>
</dbReference>
<evidence type="ECO:0000259" key="3">
    <source>
        <dbReference type="Pfam" id="PF13581"/>
    </source>
</evidence>
<name>A0ABX0ZP01_9ACTN</name>
<accession>A0ABX0ZP01</accession>
<organism evidence="4 5">
    <name type="scientific">Actinacidiphila epipremni</name>
    <dbReference type="NCBI Taxonomy" id="2053013"/>
    <lineage>
        <taxon>Bacteria</taxon>
        <taxon>Bacillati</taxon>
        <taxon>Actinomycetota</taxon>
        <taxon>Actinomycetes</taxon>
        <taxon>Kitasatosporales</taxon>
        <taxon>Streptomycetaceae</taxon>
        <taxon>Actinacidiphila</taxon>
    </lineage>
</organism>
<reference evidence="4 5" key="1">
    <citation type="submission" date="2020-03" db="EMBL/GenBank/DDBJ databases">
        <title>WGS of actinomycetes isolated from Thailand.</title>
        <authorList>
            <person name="Thawai C."/>
        </authorList>
    </citation>
    <scope>NUCLEOTIDE SEQUENCE [LARGE SCALE GENOMIC DNA]</scope>
    <source>
        <strain evidence="4 5">PRB2-1</strain>
    </source>
</reference>
<dbReference type="CDD" id="cd16936">
    <property type="entry name" value="HATPase_RsbW-like"/>
    <property type="match status" value="1"/>
</dbReference>
<evidence type="ECO:0000313" key="5">
    <source>
        <dbReference type="Proteomes" id="UP000734511"/>
    </source>
</evidence>
<keyword evidence="4" id="KW-0067">ATP-binding</keyword>
<comment type="caution">
    <text evidence="4">The sequence shown here is derived from an EMBL/GenBank/DDBJ whole genome shotgun (WGS) entry which is preliminary data.</text>
</comment>
<feature type="domain" description="Histidine kinase/HSP90-like ATPase" evidence="3">
    <location>
        <begin position="48"/>
        <end position="154"/>
    </location>
</feature>
<proteinExistence type="predicted"/>
<dbReference type="GO" id="GO:0005524">
    <property type="term" value="F:ATP binding"/>
    <property type="evidence" value="ECO:0007669"/>
    <property type="project" value="UniProtKB-KW"/>
</dbReference>
<evidence type="ECO:0000313" key="4">
    <source>
        <dbReference type="EMBL" id="NJP44745.1"/>
    </source>
</evidence>
<keyword evidence="1" id="KW-0418">Kinase</keyword>
<protein>
    <submittedName>
        <fullName evidence="4">ATP-binding protein</fullName>
    </submittedName>
</protein>
<dbReference type="InterPro" id="IPR050267">
    <property type="entry name" value="Anti-sigma-factor_SerPK"/>
</dbReference>
<dbReference type="InterPro" id="IPR003594">
    <property type="entry name" value="HATPase_dom"/>
</dbReference>
<keyword evidence="5" id="KW-1185">Reference proteome</keyword>
<dbReference type="Pfam" id="PF13581">
    <property type="entry name" value="HATPase_c_2"/>
    <property type="match status" value="1"/>
</dbReference>
<dbReference type="InterPro" id="IPR036890">
    <property type="entry name" value="HATPase_C_sf"/>
</dbReference>
<feature type="region of interest" description="Disordered" evidence="2">
    <location>
        <begin position="1"/>
        <end position="25"/>
    </location>
</feature>
<gene>
    <name evidence="4" type="ORF">HCN08_15275</name>
</gene>
<sequence length="165" mass="17326">MITPDSALPVFHPPRRPQRAGLDLPRTPWLAGPRGSGPHRFAGCLPLPHRPEAGRQARTAAQGVLDGWQVPAPTADDVVLVVSELVTNALNHALPEVCLHLSRLPCGILRVEVADGGPCGARRERDPGDGGRGLALVEALSQAHGRHVGPAGTLAWAEFAAQDAP</sequence>
<dbReference type="PANTHER" id="PTHR35526:SF3">
    <property type="entry name" value="ANTI-SIGMA-F FACTOR RSBW"/>
    <property type="match status" value="1"/>
</dbReference>
<dbReference type="Proteomes" id="UP000734511">
    <property type="component" value="Unassembled WGS sequence"/>
</dbReference>